<gene>
    <name evidence="12" type="ORF">AYI70_g7730</name>
</gene>
<name>A0A1R1XJ72_9FUNG</name>
<keyword evidence="9" id="KW-0862">Zinc</keyword>
<dbReference type="Pfam" id="PF17921">
    <property type="entry name" value="Integrase_H2C2"/>
    <property type="match status" value="1"/>
</dbReference>
<organism evidence="12 13">
    <name type="scientific">Smittium culicis</name>
    <dbReference type="NCBI Taxonomy" id="133412"/>
    <lineage>
        <taxon>Eukaryota</taxon>
        <taxon>Fungi</taxon>
        <taxon>Fungi incertae sedis</taxon>
        <taxon>Zoopagomycota</taxon>
        <taxon>Kickxellomycotina</taxon>
        <taxon>Harpellomycetes</taxon>
        <taxon>Harpellales</taxon>
        <taxon>Legeriomycetaceae</taxon>
        <taxon>Smittium</taxon>
    </lineage>
</organism>
<reference evidence="12 13" key="1">
    <citation type="submission" date="2017-01" db="EMBL/GenBank/DDBJ databases">
        <authorList>
            <person name="Mah S.A."/>
            <person name="Swanson W.J."/>
            <person name="Moy G.W."/>
            <person name="Vacquier V.D."/>
        </authorList>
    </citation>
    <scope>NUCLEOTIDE SEQUENCE [LARGE SCALE GENOMIC DNA]</scope>
    <source>
        <strain evidence="12 13">GSMNP</strain>
    </source>
</reference>
<dbReference type="SUPFAM" id="SSF53098">
    <property type="entry name" value="Ribonuclease H-like"/>
    <property type="match status" value="1"/>
</dbReference>
<sequence length="1343" mass="155642">MSDLTFSGLPHKFRGDGKDVDDATVWRKKFKSISTLKGWNNEESISIFQNWLEGTAAKWYSDLEDDAESAPKVKDWSIDKWLEEFSNEFQGEKSNRIKSYSIFTLNDLTKSEIETIESYNLRFRKHLNKIPKDTYTARGINEVYFNTIKQIDRDVWWEIAKMGSKSNKLENIMNKVEELYYIINPYHKAEILPVTKPSEKSLLDPIKNKVNNKEDKLDKLVEQMSNLTLIMTKNLEPKKDNSRITCFNCGEKGHRSGDCTLPFDAKMRDKMFQEYTSRVKESSVTEKSLFANIEDQIDIEHNDKCLTATSKRMRIEDLLENNVRPVSVKEESFKVLPEVPSKPEKKKITKINKVPSTVTSRFLDAPAPISLQELYRIAPKYLDDSIRTLQAFKSNKNKNLFYANNRIENDYEIPINNKKPKPLSYLLCKIGDNDIPLFLDVGSNSCVISKSMVEALGINYIKKSDIVTAIGGDTLSIIGSAIIKLKFEEIELYVRFQVLESCAVPIILGLDICQILNVVIDYENEIVKMKTDEYEVELQIFNKEGIKNQELLENEDYLEVDEFNENDLETNHIFYGLINADLRNAGDAPKIYKENVMDNRFKDSISKSELEGNKKEIMLKLIEDFSDIFPKSNLEIKGIKNTEYFLDIDKDVKPISSKLRRYNVLEKEKIKGEIIEMLNNGIIEHSNSEWNFPIVLVPKVDRTIRFCINFKKLNDATLKDHFPLPRIDECIDSLSGNYYYTTLDCFSGYWQINLHPETRKLCSFLSPLGHLITPHGVLPDRKKVEILEKLPQPNNSKELKSFICMAAYFRRFLDHFSDLVEPLQVLTHKGTIFNWSNKCEKSFKKIKDMLANAPVLKQPEDNRLFVLSTDASSYALGSVLEQYDDKNDLRPIAFHSRRLQPAERNYMNYEREALSLVDSIKHFRCYLLGKKFVAFTDNSAVASLLKSKDNYGRVTRWIHILSEYDVEIKHRAGKDNVVADYLSRLQQGKDLLLFTQDKRNQKKSLKSPEELLETLKVLHDRLGHFGVHAVWTWIKNKYTYPNLYKEIQNYIRSCEKCQKFNLKKPTYRFLGESEISGLFHRWSFDFLGPFPRSETGNRYLFVGVEALTGYPMAEPCTSATAIAAVNALLKIVSLFGVPISINIKLNLIPAYQPEWVGQVERMNSTIRYAITKMDNTNFKNWETNLPLILLGIRSMNSSRKGNSPFHLMFGIESRLPYEEKYSQARNPSEEFRLLEFPQLNLERFAICRNRRSNKEVETFKKGSLVLVLSNKIRKGNIKNKLETRYNGPYLVIATHPHNLYTIVDEHEQQKILHASRLRVYYDRNELLFRTGSVVVGTTNKSNQ</sequence>
<keyword evidence="10" id="KW-0175">Coiled coil</keyword>
<keyword evidence="7" id="KW-0238">DNA-binding</keyword>
<keyword evidence="6" id="KW-0378">Hydrolase</keyword>
<dbReference type="Proteomes" id="UP000187283">
    <property type="component" value="Unassembled WGS sequence"/>
</dbReference>
<dbReference type="SUPFAM" id="SSF50630">
    <property type="entry name" value="Acid proteases"/>
    <property type="match status" value="1"/>
</dbReference>
<dbReference type="Pfam" id="PF19259">
    <property type="entry name" value="Ty3_capsid"/>
    <property type="match status" value="1"/>
</dbReference>
<evidence type="ECO:0000256" key="4">
    <source>
        <dbReference type="ARBA" id="ARBA00022722"/>
    </source>
</evidence>
<evidence type="ECO:0000256" key="3">
    <source>
        <dbReference type="ARBA" id="ARBA00022695"/>
    </source>
</evidence>
<protein>
    <submittedName>
        <fullName evidence="12">Retrovirus-related Pol polyprotein from transposon</fullName>
    </submittedName>
</protein>
<evidence type="ECO:0000256" key="7">
    <source>
        <dbReference type="ARBA" id="ARBA00023125"/>
    </source>
</evidence>
<evidence type="ECO:0000259" key="11">
    <source>
        <dbReference type="PROSITE" id="PS50158"/>
    </source>
</evidence>
<dbReference type="InterPro" id="IPR021109">
    <property type="entry name" value="Peptidase_aspartic_dom_sf"/>
</dbReference>
<evidence type="ECO:0000256" key="2">
    <source>
        <dbReference type="ARBA" id="ARBA00022679"/>
    </source>
</evidence>
<evidence type="ECO:0000256" key="9">
    <source>
        <dbReference type="PROSITE-ProRule" id="PRU00047"/>
    </source>
</evidence>
<keyword evidence="2" id="KW-0808">Transferase</keyword>
<dbReference type="Gene3D" id="1.10.340.70">
    <property type="match status" value="1"/>
</dbReference>
<dbReference type="CDD" id="cd01647">
    <property type="entry name" value="RT_LTR"/>
    <property type="match status" value="1"/>
</dbReference>
<keyword evidence="1" id="KW-0645">Protease</keyword>
<dbReference type="Gene3D" id="3.10.10.10">
    <property type="entry name" value="HIV Type 1 Reverse Transcriptase, subunit A, domain 1"/>
    <property type="match status" value="1"/>
</dbReference>
<dbReference type="CDD" id="cd00303">
    <property type="entry name" value="retropepsin_like"/>
    <property type="match status" value="1"/>
</dbReference>
<dbReference type="Gene3D" id="2.40.70.10">
    <property type="entry name" value="Acid Proteases"/>
    <property type="match status" value="1"/>
</dbReference>
<dbReference type="InterPro" id="IPR043128">
    <property type="entry name" value="Rev_trsase/Diguanyl_cyclase"/>
</dbReference>
<keyword evidence="3" id="KW-0548">Nucleotidyltransferase</keyword>
<keyword evidence="13" id="KW-1185">Reference proteome</keyword>
<dbReference type="InterPro" id="IPR001878">
    <property type="entry name" value="Znf_CCHC"/>
</dbReference>
<dbReference type="CDD" id="cd09274">
    <property type="entry name" value="RNase_HI_RT_Ty3"/>
    <property type="match status" value="1"/>
</dbReference>
<dbReference type="OrthoDB" id="2446696at2759"/>
<dbReference type="GO" id="GO:0006508">
    <property type="term" value="P:proteolysis"/>
    <property type="evidence" value="ECO:0007669"/>
    <property type="project" value="UniProtKB-KW"/>
</dbReference>
<dbReference type="FunFam" id="3.30.70.270:FF:000020">
    <property type="entry name" value="Transposon Tf2-6 polyprotein-like Protein"/>
    <property type="match status" value="1"/>
</dbReference>
<comment type="caution">
    <text evidence="12">The sequence shown here is derived from an EMBL/GenBank/DDBJ whole genome shotgun (WGS) entry which is preliminary data.</text>
</comment>
<dbReference type="Pfam" id="PF13650">
    <property type="entry name" value="Asp_protease_2"/>
    <property type="match status" value="1"/>
</dbReference>
<dbReference type="InterPro" id="IPR036875">
    <property type="entry name" value="Znf_CCHC_sf"/>
</dbReference>
<evidence type="ECO:0000256" key="10">
    <source>
        <dbReference type="SAM" id="Coils"/>
    </source>
</evidence>
<keyword evidence="4" id="KW-0540">Nuclease</keyword>
<dbReference type="STRING" id="133412.A0A1R1XJ72"/>
<feature type="coiled-coil region" evidence="10">
    <location>
        <begin position="203"/>
        <end position="230"/>
    </location>
</feature>
<evidence type="ECO:0000256" key="5">
    <source>
        <dbReference type="ARBA" id="ARBA00022750"/>
    </source>
</evidence>
<dbReference type="InterPro" id="IPR036397">
    <property type="entry name" value="RNaseH_sf"/>
</dbReference>
<dbReference type="GO" id="GO:0016779">
    <property type="term" value="F:nucleotidyltransferase activity"/>
    <property type="evidence" value="ECO:0007669"/>
    <property type="project" value="UniProtKB-KW"/>
</dbReference>
<proteinExistence type="predicted"/>
<dbReference type="InterPro" id="IPR012337">
    <property type="entry name" value="RNaseH-like_sf"/>
</dbReference>
<dbReference type="PROSITE" id="PS50158">
    <property type="entry name" value="ZF_CCHC"/>
    <property type="match status" value="1"/>
</dbReference>
<dbReference type="FunFam" id="3.10.20.370:FF:000001">
    <property type="entry name" value="Retrovirus-related Pol polyprotein from transposon 17.6-like protein"/>
    <property type="match status" value="1"/>
</dbReference>
<keyword evidence="8" id="KW-0511">Multifunctional enzyme</keyword>
<dbReference type="SUPFAM" id="SSF57756">
    <property type="entry name" value="Retrovirus zinc finger-like domains"/>
    <property type="match status" value="1"/>
</dbReference>
<dbReference type="SUPFAM" id="SSF56672">
    <property type="entry name" value="DNA/RNA polymerases"/>
    <property type="match status" value="1"/>
</dbReference>
<dbReference type="InterPro" id="IPR050951">
    <property type="entry name" value="Retrovirus_Pol_polyprotein"/>
</dbReference>
<evidence type="ECO:0000256" key="6">
    <source>
        <dbReference type="ARBA" id="ARBA00022759"/>
    </source>
</evidence>
<keyword evidence="6" id="KW-0255">Endonuclease</keyword>
<dbReference type="SMART" id="SM00343">
    <property type="entry name" value="ZnF_C2HC"/>
    <property type="match status" value="1"/>
</dbReference>
<dbReference type="InterPro" id="IPR041577">
    <property type="entry name" value="RT_RNaseH_2"/>
</dbReference>
<dbReference type="InterPro" id="IPR043502">
    <property type="entry name" value="DNA/RNA_pol_sf"/>
</dbReference>
<keyword evidence="5" id="KW-0064">Aspartyl protease</keyword>
<dbReference type="Pfam" id="PF17919">
    <property type="entry name" value="RT_RNaseH_2"/>
    <property type="match status" value="1"/>
</dbReference>
<dbReference type="Gene3D" id="3.30.420.10">
    <property type="entry name" value="Ribonuclease H-like superfamily/Ribonuclease H"/>
    <property type="match status" value="1"/>
</dbReference>
<dbReference type="InterPro" id="IPR045358">
    <property type="entry name" value="Ty3_capsid"/>
</dbReference>
<dbReference type="EMBL" id="LSSN01002963">
    <property type="protein sequence ID" value="OMJ14691.1"/>
    <property type="molecule type" value="Genomic_DNA"/>
</dbReference>
<dbReference type="GO" id="GO:0004190">
    <property type="term" value="F:aspartic-type endopeptidase activity"/>
    <property type="evidence" value="ECO:0007669"/>
    <property type="project" value="UniProtKB-KW"/>
</dbReference>
<dbReference type="Gene3D" id="3.30.70.270">
    <property type="match status" value="1"/>
</dbReference>
<feature type="domain" description="CCHC-type" evidence="11">
    <location>
        <begin position="246"/>
        <end position="259"/>
    </location>
</feature>
<evidence type="ECO:0000256" key="8">
    <source>
        <dbReference type="ARBA" id="ARBA00023268"/>
    </source>
</evidence>
<evidence type="ECO:0000256" key="1">
    <source>
        <dbReference type="ARBA" id="ARBA00022670"/>
    </source>
</evidence>
<dbReference type="PANTHER" id="PTHR37984:SF5">
    <property type="entry name" value="PROTEIN NYNRIN-LIKE"/>
    <property type="match status" value="1"/>
</dbReference>
<keyword evidence="9" id="KW-0479">Metal-binding</keyword>
<dbReference type="GO" id="GO:0008270">
    <property type="term" value="F:zinc ion binding"/>
    <property type="evidence" value="ECO:0007669"/>
    <property type="project" value="UniProtKB-KW"/>
</dbReference>
<evidence type="ECO:0000313" key="12">
    <source>
        <dbReference type="EMBL" id="OMJ14691.1"/>
    </source>
</evidence>
<dbReference type="InterPro" id="IPR041588">
    <property type="entry name" value="Integrase_H2C2"/>
</dbReference>
<dbReference type="PANTHER" id="PTHR37984">
    <property type="entry name" value="PROTEIN CBG26694"/>
    <property type="match status" value="1"/>
</dbReference>
<dbReference type="GO" id="GO:0004519">
    <property type="term" value="F:endonuclease activity"/>
    <property type="evidence" value="ECO:0007669"/>
    <property type="project" value="UniProtKB-KW"/>
</dbReference>
<evidence type="ECO:0000313" key="13">
    <source>
        <dbReference type="Proteomes" id="UP000187283"/>
    </source>
</evidence>
<keyword evidence="9" id="KW-0863">Zinc-finger</keyword>
<dbReference type="Pfam" id="PF00098">
    <property type="entry name" value="zf-CCHC"/>
    <property type="match status" value="1"/>
</dbReference>
<dbReference type="GO" id="GO:0003677">
    <property type="term" value="F:DNA binding"/>
    <property type="evidence" value="ECO:0007669"/>
    <property type="project" value="UniProtKB-KW"/>
</dbReference>
<accession>A0A1R1XJ72</accession>